<proteinExistence type="predicted"/>
<evidence type="ECO:0000313" key="11">
    <source>
        <dbReference type="EMBL" id="AWI26787.1"/>
    </source>
</evidence>
<sequence length="678" mass="77524">MVLLVLFAVVISCKKPSVQGAVSPALRDSLERFLAVAYDDNLKKELRFTNNMRALSIVSKMPNDSMARVYYFKIANRFWNMDAEPYYDSINRIILKKALMAHDDHALAKVYDYMSDSFNHKGIQDSAYYYFYKSERTYTRLKDTTNMAIAILGKAVNQYKAYDFIGTQKNVYKAIRLIGNPKEAQDKVTLIAGYNLLGCINDDLSNYNRSIDYYKRCEAIGKTLKDTARYHYHAFFTNNIGCAYQNAEDNPKAKPYFAEALKDSLLFVEMPVTYTQILNNYAYAKLRTGDKAGLPDLMEKAAHLADSLKLWTTYSSAMLSLSEYHHAGGDVIKSRHFAKEAYTVARNNKAFREIFASLKLLARFDRPNAHNYLSTFIHIKDSLQLLERRNPDKFARIEYQVDQFKQKEQRILADRDKANRKLSLLVVFMVFLLLIAAICYLVITQRSKNRSLLHIQEQQRANDEIYKLMADQQQKVEEGKQLEKRRISHELHDGVMGRLSAIRLNLSVLTRKPDENTIPECRTYIDEIQDVEKEIRIIAYDLEKNLVSGTVNFEKVVRNLFSAIEGHSDVVISFVTDGNIDWESIHNNTKMEIYRILQEALNNIDKSSQAKTVEVGMQKHGNEVVISVSDDGLGFDSKSVKHGIGLKSMASRAKAINGKLDVTSKPGSGTTVKLNFKI</sequence>
<reference evidence="11 12" key="1">
    <citation type="submission" date="2018-05" db="EMBL/GenBank/DDBJ databases">
        <title>Genome sequencing of Flavobacterium sp. HYN0049.</title>
        <authorList>
            <person name="Yi H."/>
            <person name="Baek C."/>
        </authorList>
    </citation>
    <scope>NUCLEOTIDE SEQUENCE [LARGE SCALE GENOMIC DNA]</scope>
    <source>
        <strain evidence="11 12">HYN0049</strain>
    </source>
</reference>
<dbReference type="Proteomes" id="UP000244937">
    <property type="component" value="Chromosome"/>
</dbReference>
<keyword evidence="5" id="KW-0547">Nucleotide-binding</keyword>
<evidence type="ECO:0000256" key="2">
    <source>
        <dbReference type="ARBA" id="ARBA00012438"/>
    </source>
</evidence>
<dbReference type="AlphaFoldDB" id="A0A2S1SKC8"/>
<keyword evidence="7" id="KW-0067">ATP-binding</keyword>
<keyword evidence="6" id="KW-0418">Kinase</keyword>
<dbReference type="Gene3D" id="3.30.565.10">
    <property type="entry name" value="Histidine kinase-like ATPase, C-terminal domain"/>
    <property type="match status" value="1"/>
</dbReference>
<keyword evidence="9" id="KW-0812">Transmembrane</keyword>
<dbReference type="GO" id="GO:0005524">
    <property type="term" value="F:ATP binding"/>
    <property type="evidence" value="ECO:0007669"/>
    <property type="project" value="UniProtKB-KW"/>
</dbReference>
<evidence type="ECO:0000256" key="1">
    <source>
        <dbReference type="ARBA" id="ARBA00000085"/>
    </source>
</evidence>
<dbReference type="GO" id="GO:0016020">
    <property type="term" value="C:membrane"/>
    <property type="evidence" value="ECO:0007669"/>
    <property type="project" value="InterPro"/>
</dbReference>
<dbReference type="InterPro" id="IPR050482">
    <property type="entry name" value="Sensor_HK_TwoCompSys"/>
</dbReference>
<gene>
    <name evidence="11" type="ORF">HYN49_13265</name>
</gene>
<comment type="catalytic activity">
    <reaction evidence="1">
        <text>ATP + protein L-histidine = ADP + protein N-phospho-L-histidine.</text>
        <dbReference type="EC" id="2.7.13.3"/>
    </reaction>
</comment>
<dbReference type="SMART" id="SM00387">
    <property type="entry name" value="HATPase_c"/>
    <property type="match status" value="1"/>
</dbReference>
<feature type="domain" description="Histidine kinase" evidence="10">
    <location>
        <begin position="486"/>
        <end position="678"/>
    </location>
</feature>
<keyword evidence="3" id="KW-0597">Phosphoprotein</keyword>
<accession>A0A2S1SKC8</accession>
<dbReference type="EMBL" id="CP029187">
    <property type="protein sequence ID" value="AWI26787.1"/>
    <property type="molecule type" value="Genomic_DNA"/>
</dbReference>
<dbReference type="KEGG" id="fpal:HYN49_13265"/>
<evidence type="ECO:0000256" key="9">
    <source>
        <dbReference type="SAM" id="Phobius"/>
    </source>
</evidence>
<dbReference type="SUPFAM" id="SSF55874">
    <property type="entry name" value="ATPase domain of HSP90 chaperone/DNA topoisomerase II/histidine kinase"/>
    <property type="match status" value="1"/>
</dbReference>
<dbReference type="InterPro" id="IPR036890">
    <property type="entry name" value="HATPase_C_sf"/>
</dbReference>
<evidence type="ECO:0000256" key="5">
    <source>
        <dbReference type="ARBA" id="ARBA00022741"/>
    </source>
</evidence>
<evidence type="ECO:0000313" key="12">
    <source>
        <dbReference type="Proteomes" id="UP000244937"/>
    </source>
</evidence>
<feature type="transmembrane region" description="Helical" evidence="9">
    <location>
        <begin position="422"/>
        <end position="443"/>
    </location>
</feature>
<evidence type="ECO:0000256" key="4">
    <source>
        <dbReference type="ARBA" id="ARBA00022679"/>
    </source>
</evidence>
<dbReference type="InterPro" id="IPR003594">
    <property type="entry name" value="HATPase_dom"/>
</dbReference>
<keyword evidence="4" id="KW-0808">Transferase</keyword>
<evidence type="ECO:0000256" key="7">
    <source>
        <dbReference type="ARBA" id="ARBA00022840"/>
    </source>
</evidence>
<evidence type="ECO:0000256" key="6">
    <source>
        <dbReference type="ARBA" id="ARBA00022777"/>
    </source>
</evidence>
<organism evidence="11 12">
    <name type="scientific">Flavobacterium pallidum</name>
    <dbReference type="NCBI Taxonomy" id="2172098"/>
    <lineage>
        <taxon>Bacteria</taxon>
        <taxon>Pseudomonadati</taxon>
        <taxon>Bacteroidota</taxon>
        <taxon>Flavobacteriia</taxon>
        <taxon>Flavobacteriales</taxon>
        <taxon>Flavobacteriaceae</taxon>
        <taxon>Flavobacterium</taxon>
    </lineage>
</organism>
<dbReference type="PANTHER" id="PTHR24421:SF10">
    <property type="entry name" value="NITRATE_NITRITE SENSOR PROTEIN NARQ"/>
    <property type="match status" value="1"/>
</dbReference>
<evidence type="ECO:0000256" key="3">
    <source>
        <dbReference type="ARBA" id="ARBA00022553"/>
    </source>
</evidence>
<evidence type="ECO:0000256" key="8">
    <source>
        <dbReference type="ARBA" id="ARBA00023012"/>
    </source>
</evidence>
<dbReference type="SUPFAM" id="SSF48452">
    <property type="entry name" value="TPR-like"/>
    <property type="match status" value="1"/>
</dbReference>
<dbReference type="CDD" id="cd16917">
    <property type="entry name" value="HATPase_UhpB-NarQ-NarX-like"/>
    <property type="match status" value="1"/>
</dbReference>
<keyword evidence="9" id="KW-0472">Membrane</keyword>
<keyword evidence="8" id="KW-0902">Two-component regulatory system</keyword>
<dbReference type="GO" id="GO:0000155">
    <property type="term" value="F:phosphorelay sensor kinase activity"/>
    <property type="evidence" value="ECO:0007669"/>
    <property type="project" value="InterPro"/>
</dbReference>
<dbReference type="InterPro" id="IPR011990">
    <property type="entry name" value="TPR-like_helical_dom_sf"/>
</dbReference>
<dbReference type="InterPro" id="IPR005467">
    <property type="entry name" value="His_kinase_dom"/>
</dbReference>
<protein>
    <recommendedName>
        <fullName evidence="2">histidine kinase</fullName>
        <ecNumber evidence="2">2.7.13.3</ecNumber>
    </recommendedName>
</protein>
<dbReference type="EC" id="2.7.13.3" evidence="2"/>
<dbReference type="Gene3D" id="1.20.5.1930">
    <property type="match status" value="1"/>
</dbReference>
<name>A0A2S1SKC8_9FLAO</name>
<dbReference type="PROSITE" id="PS50109">
    <property type="entry name" value="HIS_KIN"/>
    <property type="match status" value="1"/>
</dbReference>
<dbReference type="InterPro" id="IPR011712">
    <property type="entry name" value="Sig_transdc_His_kin_sub3_dim/P"/>
</dbReference>
<keyword evidence="12" id="KW-1185">Reference proteome</keyword>
<evidence type="ECO:0000259" key="10">
    <source>
        <dbReference type="PROSITE" id="PS50109"/>
    </source>
</evidence>
<dbReference type="Pfam" id="PF02518">
    <property type="entry name" value="HATPase_c"/>
    <property type="match status" value="1"/>
</dbReference>
<dbReference type="PANTHER" id="PTHR24421">
    <property type="entry name" value="NITRATE/NITRITE SENSOR PROTEIN NARX-RELATED"/>
    <property type="match status" value="1"/>
</dbReference>
<dbReference type="Gene3D" id="1.25.40.10">
    <property type="entry name" value="Tetratricopeptide repeat domain"/>
    <property type="match status" value="1"/>
</dbReference>
<dbReference type="Pfam" id="PF07730">
    <property type="entry name" value="HisKA_3"/>
    <property type="match status" value="1"/>
</dbReference>
<dbReference type="GO" id="GO:0046983">
    <property type="term" value="F:protein dimerization activity"/>
    <property type="evidence" value="ECO:0007669"/>
    <property type="project" value="InterPro"/>
</dbReference>
<keyword evidence="9" id="KW-1133">Transmembrane helix</keyword>